<dbReference type="NCBIfam" id="NF033788">
    <property type="entry name" value="HTH_metalloreg"/>
    <property type="match status" value="1"/>
</dbReference>
<dbReference type="SUPFAM" id="SSF46785">
    <property type="entry name" value="Winged helix' DNA-binding domain"/>
    <property type="match status" value="1"/>
</dbReference>
<dbReference type="PANTHER" id="PTHR38600:SF2">
    <property type="entry name" value="SLL0088 PROTEIN"/>
    <property type="match status" value="1"/>
</dbReference>
<dbReference type="OrthoDB" id="9799175at2"/>
<organism evidence="2 3">
    <name type="scientific">Blastopirellula marina</name>
    <dbReference type="NCBI Taxonomy" id="124"/>
    <lineage>
        <taxon>Bacteria</taxon>
        <taxon>Pseudomonadati</taxon>
        <taxon>Planctomycetota</taxon>
        <taxon>Planctomycetia</taxon>
        <taxon>Pirellulales</taxon>
        <taxon>Pirellulaceae</taxon>
        <taxon>Blastopirellula</taxon>
    </lineage>
</organism>
<dbReference type="InterPro" id="IPR001845">
    <property type="entry name" value="HTH_ArsR_DNA-bd_dom"/>
</dbReference>
<proteinExistence type="predicted"/>
<gene>
    <name evidence="2" type="ORF">C5Y98_04890</name>
</gene>
<dbReference type="InterPro" id="IPR036390">
    <property type="entry name" value="WH_DNA-bd_sf"/>
</dbReference>
<dbReference type="EMBL" id="PUIB01000007">
    <property type="protein sequence ID" value="PQO40918.1"/>
    <property type="molecule type" value="Genomic_DNA"/>
</dbReference>
<dbReference type="InterPro" id="IPR036388">
    <property type="entry name" value="WH-like_DNA-bd_sf"/>
</dbReference>
<protein>
    <submittedName>
        <fullName evidence="2">Transcriptional regulator</fullName>
    </submittedName>
</protein>
<dbReference type="Gene3D" id="1.10.10.10">
    <property type="entry name" value="Winged helix-like DNA-binding domain superfamily/Winged helix DNA-binding domain"/>
    <property type="match status" value="1"/>
</dbReference>
<reference evidence="2 3" key="1">
    <citation type="submission" date="2018-02" db="EMBL/GenBank/DDBJ databases">
        <title>Comparative genomes isolates from brazilian mangrove.</title>
        <authorList>
            <person name="Araujo J.E."/>
            <person name="Taketani R.G."/>
            <person name="Silva M.C.P."/>
            <person name="Loureco M.V."/>
            <person name="Andreote F.D."/>
        </authorList>
    </citation>
    <scope>NUCLEOTIDE SEQUENCE [LARGE SCALE GENOMIC DNA]</scope>
    <source>
        <strain evidence="2 3">NAP PRIS-MGV</strain>
    </source>
</reference>
<comment type="caution">
    <text evidence="2">The sequence shown here is derived from an EMBL/GenBank/DDBJ whole genome shotgun (WGS) entry which is preliminary data.</text>
</comment>
<evidence type="ECO:0000259" key="1">
    <source>
        <dbReference type="PROSITE" id="PS50987"/>
    </source>
</evidence>
<dbReference type="InterPro" id="IPR011991">
    <property type="entry name" value="ArsR-like_HTH"/>
</dbReference>
<dbReference type="CDD" id="cd00090">
    <property type="entry name" value="HTH_ARSR"/>
    <property type="match status" value="1"/>
</dbReference>
<dbReference type="AlphaFoldDB" id="A0A2S8G8Z0"/>
<dbReference type="Proteomes" id="UP000239388">
    <property type="component" value="Unassembled WGS sequence"/>
</dbReference>
<dbReference type="PANTHER" id="PTHR38600">
    <property type="entry name" value="TRANSCRIPTIONAL REGULATORY PROTEIN"/>
    <property type="match status" value="1"/>
</dbReference>
<dbReference type="PROSITE" id="PS50987">
    <property type="entry name" value="HTH_ARSR_2"/>
    <property type="match status" value="1"/>
</dbReference>
<dbReference type="Pfam" id="PF01022">
    <property type="entry name" value="HTH_5"/>
    <property type="match status" value="1"/>
</dbReference>
<dbReference type="GO" id="GO:0003700">
    <property type="term" value="F:DNA-binding transcription factor activity"/>
    <property type="evidence" value="ECO:0007669"/>
    <property type="project" value="InterPro"/>
</dbReference>
<feature type="domain" description="HTH arsR-type" evidence="1">
    <location>
        <begin position="1"/>
        <end position="93"/>
    </location>
</feature>
<evidence type="ECO:0000313" key="3">
    <source>
        <dbReference type="Proteomes" id="UP000239388"/>
    </source>
</evidence>
<accession>A0A2S8G8Z0</accession>
<dbReference type="SMART" id="SM00418">
    <property type="entry name" value="HTH_ARSR"/>
    <property type="match status" value="1"/>
</dbReference>
<name>A0A2S8G8Z0_9BACT</name>
<evidence type="ECO:0000313" key="2">
    <source>
        <dbReference type="EMBL" id="PQO40918.1"/>
    </source>
</evidence>
<sequence>MNTLPPEPDVFAAISHPARRQILDLLSDGDAPVKVIAGHFEMSRPAISQHLRILLDAGLVTETRHGRERRYQLLPDRLIPIRDWLSHYEQFWDHHLERLQQHLSQGKKKT</sequence>